<feature type="non-terminal residue" evidence="2">
    <location>
        <position position="44"/>
    </location>
</feature>
<proteinExistence type="predicted"/>
<dbReference type="Proteomes" id="UP000676336">
    <property type="component" value="Unassembled WGS sequence"/>
</dbReference>
<evidence type="ECO:0000256" key="1">
    <source>
        <dbReference type="SAM" id="MobiDB-lite"/>
    </source>
</evidence>
<reference evidence="2" key="1">
    <citation type="submission" date="2021-02" db="EMBL/GenBank/DDBJ databases">
        <authorList>
            <person name="Nowell W R."/>
        </authorList>
    </citation>
    <scope>NUCLEOTIDE SEQUENCE</scope>
</reference>
<organism evidence="2 3">
    <name type="scientific">Rotaria magnacalcarata</name>
    <dbReference type="NCBI Taxonomy" id="392030"/>
    <lineage>
        <taxon>Eukaryota</taxon>
        <taxon>Metazoa</taxon>
        <taxon>Spiralia</taxon>
        <taxon>Gnathifera</taxon>
        <taxon>Rotifera</taxon>
        <taxon>Eurotatoria</taxon>
        <taxon>Bdelloidea</taxon>
        <taxon>Philodinida</taxon>
        <taxon>Philodinidae</taxon>
        <taxon>Rotaria</taxon>
    </lineage>
</organism>
<protein>
    <submittedName>
        <fullName evidence="2">Uncharacterized protein</fullName>
    </submittedName>
</protein>
<feature type="region of interest" description="Disordered" evidence="1">
    <location>
        <begin position="1"/>
        <end position="44"/>
    </location>
</feature>
<evidence type="ECO:0000313" key="3">
    <source>
        <dbReference type="Proteomes" id="UP000676336"/>
    </source>
</evidence>
<sequence length="44" mass="5501">MLLEKEHDHFGEINQDRQRIDQDLKQMKDKHLKKKDEHDSQMRQ</sequence>
<evidence type="ECO:0000313" key="2">
    <source>
        <dbReference type="EMBL" id="CAF4562770.1"/>
    </source>
</evidence>
<dbReference type="EMBL" id="CAJOBI010095485">
    <property type="protein sequence ID" value="CAF4562770.1"/>
    <property type="molecule type" value="Genomic_DNA"/>
</dbReference>
<comment type="caution">
    <text evidence="2">The sequence shown here is derived from an EMBL/GenBank/DDBJ whole genome shotgun (WGS) entry which is preliminary data.</text>
</comment>
<accession>A0A8S2YK68</accession>
<dbReference type="AlphaFoldDB" id="A0A8S2YK68"/>
<gene>
    <name evidence="2" type="ORF">SMN809_LOCUS37514</name>
</gene>
<name>A0A8S2YK68_9BILA</name>